<dbReference type="OrthoDB" id="9819694at2"/>
<keyword evidence="1" id="KW-0175">Coiled coil</keyword>
<reference evidence="2 3" key="1">
    <citation type="submission" date="2017-08" db="EMBL/GenBank/DDBJ databases">
        <title>Reclassification of Bisgaard taxon 37 and 44.</title>
        <authorList>
            <person name="Christensen H."/>
        </authorList>
    </citation>
    <scope>NUCLEOTIDE SEQUENCE [LARGE SCALE GENOMIC DNA]</scope>
    <source>
        <strain evidence="2 3">B96_4</strain>
    </source>
</reference>
<dbReference type="Proteomes" id="UP000266258">
    <property type="component" value="Unassembled WGS sequence"/>
</dbReference>
<sequence length="2254" mass="260251">MQNVLNKYFVFRYSAANFALKEDHYYLIVSNQLERNYRQKGQDAAGVNSFASASFFQQPQRYLAVRLNQKTKSTFNLHVDPNLAAHAGTNLNQIPLYRGGRGREINLMVYDKGAQATYFLEQKQTLLFLGAIRRYCLQYDQRVRTLGYDARKLVRLYQKSQKCPAFKAKSKVIKQEARGYLHNLQTSKKRLQELSKRQRTSWNEAAPFLSSKPALGKMLGFAEQIKQYLASEFTSAPPTLGICLRILHLNFSCKGFCAPNITVGSSYDLHFDYEKVPNLPSINWLIPYKDRQSLPTFNGDLARYYWGNEVYALFDVSKYSFAPYLSNTINAEGALLFPEQAYASLGQYLGVTTSSKALKDIEKSKDLEHPYTAAMVLSGDILEALANLGQEELAPFANLLARLGQQIYAQATSEKKSSKLPSPEQLKAKAQDLIADFITCIDEQIKTCYGRKKGKDKQLSFAELTRDLGQDYVSPFAPAPELGAYEYLEALAHEREEKPTLLDFNSWLKLPASAKEQSFAQAVLPAHAPRLVVQKFNKRLDDVILQLESLFALKLEASRYKLEEFASLPGQYSQTHNNLSLLGKNSEDLAPGIQEHLEHILSAAQGNSFLSYKDASENQPFARYFAYLQSDDPHAFAHLRYLEQELSLNNAQLEFYNRYLTLQFALGYLNLNAYFVARLRGLEVAYALSLNKEKSKTKVKAAKKVDPYALALSDGYLNDKVAPLVRALYAQFKQEGILGKTLAQALRQLSPRPQVLRQELDLGLPSPQRLDYILPRIGQEVKPVVVEAEPKAKSWIALALEGQVPEGVKVTKITDVKQIKKIEPQVQPLPEPEQDLPTFAELGERGEEIIDLNFIKRNLLTFLNLKRQQDAKVSFLQQPFADSSRVVNPIGLLSLRDVAGLKDLEIKIYVGVELLSYLPKRISTFTNPSKYPELYTVPTNSEAIFQGTEQALAPYKVQAQLPMGHLQNLAYNYAGSVIGSALLRNRLGHFADRDRLYTYQVYIPEEIDFLTLDYGMREIASVQLTQASKAYAMGAKTCSQVLKRLQQKYPGKQAFKSFPSYGEALGQALSHFAQEREIKKGNEQFSLEQGRHILQNFGNLLYYQVEQLVQPYALPNHHATTIHYLGLLEKINKLYNSWYSKQKVEYYFTGEQSGAKGQIAPPLPVNGEREQKAIYEQYQHYEKIVTHIKTAYGKAKSTRKYLRHFYAGIAGQYTALAHKLHALGYPVPGKEKAKSPEAAAHELAIAKIRARLRNQPHIEVPLEPPTHILDKAARLKQKQISQKVLEEILKINTKAEQYVNLHNLPLIKHVPEFAPVREFVEEISQQTINELKDNCRRALRDLYRKVLLCNLEKRQMVAAQRPELYAVRIHALEDKIWDLELDWCRLIARFVCMGASQKELRPEFFNYALHAGMRPYLVAQVEKTVRDYMGTRKFITAIEILEKSFIPHKSAYRRNKALREALSRSLREYQSFKRDGANVPSREQVLSQYDEPVKPRATPRERKYRSYRDRIEDFFYEQTYERVFNRNYHDTKDAFDDFNLENVMAQVLEGLSEIEISLDDFLDLPLERIKALLLEPRIYNRIVSRWFDFDTPLLKEILANTLMRHLFKFCRTYHQHGCKVHVADPLLYAHNWLRVFYNLLDELYYSQEIMLNDAKMRMFTPWQRLQVHHQVLDKLIGFIHEAVDEVEQEFKQFNRVNIIVKEQLAQAKEEAYAFLSKKYDKEQASLVKAKKKLKQLETKALEGLDEHMQDLALNQANYTLKHLTKVRKFTLDPVPRLEYELVKRYRQSLQDATLDNMQFYNLHQYIVAEKVEQIKEQIANYRKFMQVAYNISDAELEAKQAQLSQVEIAPYLKEHYKLQHLLLLINPISEQELAQVRPLDFASFNALLLGRMQQEQPQAPNQGIWQLAPEQERDDAIATVYRQILTQLEDNPFADYEQGQELLKQILAGKTEFSLENWLQMCKLNLSLGRSHAGFTHALLAWLIASLTKLNYGLVYASVAHPEFLTFYREFSVDYTYLQRQYQHLAQGGKGHQRIAPPQLEYPVAALRELDTFDARRFVSMPDEFKSNAFVLFALKASNKYQLKQKAFAKQIPAVFAERFKLKPEQYPALYADFAQYLQEQFWQGQAYTALVHWVSLKDKLGYKDFNLAFGSLYRFKDKVNNLYTSPYYWNSIDLTQIIVPVNRRQGNYADLVAYFNWQKSVFEDQGARIQRYLSHRRKFERNSTPSATAQEVWEKWQEEFAKPKPKDKTDKEQ</sequence>
<comment type="caution">
    <text evidence="2">The sequence shown here is derived from an EMBL/GenBank/DDBJ whole genome shotgun (WGS) entry which is preliminary data.</text>
</comment>
<dbReference type="EMBL" id="NRJH01000003">
    <property type="protein sequence ID" value="RIY34052.1"/>
    <property type="molecule type" value="Genomic_DNA"/>
</dbReference>
<evidence type="ECO:0000313" key="3">
    <source>
        <dbReference type="Proteomes" id="UP000266258"/>
    </source>
</evidence>
<proteinExistence type="predicted"/>
<name>A0A3A1Y730_9GAMM</name>
<keyword evidence="3" id="KW-1185">Reference proteome</keyword>
<feature type="coiled-coil region" evidence="1">
    <location>
        <begin position="1719"/>
        <end position="1746"/>
    </location>
</feature>
<dbReference type="RefSeq" id="WP_119496276.1">
    <property type="nucleotide sequence ID" value="NZ_NRJH01000003.1"/>
</dbReference>
<accession>A0A3A1Y730</accession>
<evidence type="ECO:0000256" key="1">
    <source>
        <dbReference type="SAM" id="Coils"/>
    </source>
</evidence>
<evidence type="ECO:0000313" key="2">
    <source>
        <dbReference type="EMBL" id="RIY34052.1"/>
    </source>
</evidence>
<protein>
    <submittedName>
        <fullName evidence="2">Uncharacterized protein</fullName>
    </submittedName>
</protein>
<gene>
    <name evidence="2" type="ORF">CJP74_00285</name>
</gene>
<organism evidence="2 3">
    <name type="scientific">Psittacicella melopsittaci</name>
    <dbReference type="NCBI Taxonomy" id="2028576"/>
    <lineage>
        <taxon>Bacteria</taxon>
        <taxon>Pseudomonadati</taxon>
        <taxon>Pseudomonadota</taxon>
        <taxon>Gammaproteobacteria</taxon>
        <taxon>Pasteurellales</taxon>
        <taxon>Psittacicellaceae</taxon>
        <taxon>Psittacicella</taxon>
    </lineage>
</organism>